<comment type="caution">
    <text evidence="3">The sequence shown here is derived from an EMBL/GenBank/DDBJ whole genome shotgun (WGS) entry which is preliminary data.</text>
</comment>
<evidence type="ECO:0000259" key="2">
    <source>
        <dbReference type="Pfam" id="PF13963"/>
    </source>
</evidence>
<name>A0AAD8R8L6_LOLMU</name>
<dbReference type="InterPro" id="IPR029480">
    <property type="entry name" value="Transpos_assoc"/>
</dbReference>
<dbReference type="AlphaFoldDB" id="A0AAD8R8L6"/>
<dbReference type="PANTHER" id="PTHR10775:SF182">
    <property type="entry name" value="TRANSPOSON, EN_SPM-LIKE, TRANSPOSASE-ASSOCIATED DOMAIN PROTEIN-RELATED"/>
    <property type="match status" value="1"/>
</dbReference>
<feature type="domain" description="Transposase-associated" evidence="2">
    <location>
        <begin position="91"/>
        <end position="162"/>
    </location>
</feature>
<dbReference type="Pfam" id="PF13963">
    <property type="entry name" value="Transpos_assoc"/>
    <property type="match status" value="1"/>
</dbReference>
<organism evidence="3 4">
    <name type="scientific">Lolium multiflorum</name>
    <name type="common">Italian ryegrass</name>
    <name type="synonym">Lolium perenne subsp. multiflorum</name>
    <dbReference type="NCBI Taxonomy" id="4521"/>
    <lineage>
        <taxon>Eukaryota</taxon>
        <taxon>Viridiplantae</taxon>
        <taxon>Streptophyta</taxon>
        <taxon>Embryophyta</taxon>
        <taxon>Tracheophyta</taxon>
        <taxon>Spermatophyta</taxon>
        <taxon>Magnoliopsida</taxon>
        <taxon>Liliopsida</taxon>
        <taxon>Poales</taxon>
        <taxon>Poaceae</taxon>
        <taxon>BOP clade</taxon>
        <taxon>Pooideae</taxon>
        <taxon>Poodae</taxon>
        <taxon>Poeae</taxon>
        <taxon>Poeae Chloroplast Group 2 (Poeae type)</taxon>
        <taxon>Loliodinae</taxon>
        <taxon>Loliinae</taxon>
        <taxon>Lolium</taxon>
    </lineage>
</organism>
<sequence length="315" mass="35404">MSLVHTPYGIFGGCASEKFPGKPVNDYISSNSTVGERFGKSPVAQLLEDVVGAHALRHLRKLLLGIFPCKPLNDYISSNSSTVGERMSHPWMYGNRCDPAFREGVKSFLLVAEANKSKQGFICCPCLKCRNEKDYSCSRDIQSHLLRHGFMSGYNVWTKHGEEGVMMEDGDEEDNDDNYRSMFSEYGDTAMEDNEEEGGEERAPDEPGDDDLRRAISDASRDCDTDKERLQFDKMLEDHQKLLYPSCEDGQKKLGSILELLKWKAETGVTDSGFEKLLIILKKLLPRKNELPASTYEAKKLVCPLGLDVQKIHAC</sequence>
<proteinExistence type="predicted"/>
<dbReference type="Proteomes" id="UP001231189">
    <property type="component" value="Unassembled WGS sequence"/>
</dbReference>
<evidence type="ECO:0000313" key="3">
    <source>
        <dbReference type="EMBL" id="KAK1614788.1"/>
    </source>
</evidence>
<gene>
    <name evidence="3" type="ORF">QYE76_020305</name>
</gene>
<evidence type="ECO:0000313" key="4">
    <source>
        <dbReference type="Proteomes" id="UP001231189"/>
    </source>
</evidence>
<feature type="region of interest" description="Disordered" evidence="1">
    <location>
        <begin position="191"/>
        <end position="218"/>
    </location>
</feature>
<dbReference type="EMBL" id="JAUUTY010000006">
    <property type="protein sequence ID" value="KAK1614788.1"/>
    <property type="molecule type" value="Genomic_DNA"/>
</dbReference>
<feature type="compositionally biased region" description="Basic and acidic residues" evidence="1">
    <location>
        <begin position="200"/>
        <end position="218"/>
    </location>
</feature>
<dbReference type="PANTHER" id="PTHR10775">
    <property type="entry name" value="OS08G0208400 PROTEIN"/>
    <property type="match status" value="1"/>
</dbReference>
<keyword evidence="4" id="KW-1185">Reference proteome</keyword>
<evidence type="ECO:0000256" key="1">
    <source>
        <dbReference type="SAM" id="MobiDB-lite"/>
    </source>
</evidence>
<protein>
    <recommendedName>
        <fullName evidence="2">Transposase-associated domain-containing protein</fullName>
    </recommendedName>
</protein>
<reference evidence="3" key="1">
    <citation type="submission" date="2023-07" db="EMBL/GenBank/DDBJ databases">
        <title>A chromosome-level genome assembly of Lolium multiflorum.</title>
        <authorList>
            <person name="Chen Y."/>
            <person name="Copetti D."/>
            <person name="Kolliker R."/>
            <person name="Studer B."/>
        </authorList>
    </citation>
    <scope>NUCLEOTIDE SEQUENCE</scope>
    <source>
        <strain evidence="3">02402/16</strain>
        <tissue evidence="3">Leaf</tissue>
    </source>
</reference>
<accession>A0AAD8R8L6</accession>